<dbReference type="PANTHER" id="PTHR43848:SF2">
    <property type="entry name" value="PUTRESCINE TRANSPORT SYSTEM PERMEASE PROTEIN POTI"/>
    <property type="match status" value="1"/>
</dbReference>
<evidence type="ECO:0000313" key="10">
    <source>
        <dbReference type="EMBL" id="ARN85433.1"/>
    </source>
</evidence>
<keyword evidence="4" id="KW-1003">Cell membrane</keyword>
<evidence type="ECO:0000256" key="5">
    <source>
        <dbReference type="ARBA" id="ARBA00022692"/>
    </source>
</evidence>
<dbReference type="InterPro" id="IPR000515">
    <property type="entry name" value="MetI-like"/>
</dbReference>
<dbReference type="PROSITE" id="PS50928">
    <property type="entry name" value="ABC_TM1"/>
    <property type="match status" value="1"/>
</dbReference>
<evidence type="ECO:0000256" key="2">
    <source>
        <dbReference type="ARBA" id="ARBA00007069"/>
    </source>
</evidence>
<keyword evidence="6 8" id="KW-1133">Transmembrane helix</keyword>
<sequence length="273" mass="29908">MKARRSIFLFTFMVFGYVFLYAPIMSLIIYSFNESKVVSLWTGFSLKWYKALFANQDILNAAWLSLKIAFMTANLAVIIGTVGALVIVRFKSFKGKSILNGLVTAPLVMPDVMTGLALLLMFVVLGQTIGWPKRGITTITLGHATIAIAYVLVVVRARLAEFDVDLEEAALDLGAKPMTVFFRITLPIIFPSIAAGWLLAFTLSLDDVVLASFLSGPGSTTLPLVVFSSIRKGVSPEINALATIIVLLVTVGILIAGYVVNRRIKTKQRWQDI</sequence>
<evidence type="ECO:0000256" key="8">
    <source>
        <dbReference type="RuleBase" id="RU363032"/>
    </source>
</evidence>
<feature type="domain" description="ABC transmembrane type-1" evidence="9">
    <location>
        <begin position="62"/>
        <end position="256"/>
    </location>
</feature>
<dbReference type="Pfam" id="PF00528">
    <property type="entry name" value="BPD_transp_1"/>
    <property type="match status" value="1"/>
</dbReference>
<dbReference type="CDD" id="cd06261">
    <property type="entry name" value="TM_PBP2"/>
    <property type="match status" value="1"/>
</dbReference>
<evidence type="ECO:0000259" key="9">
    <source>
        <dbReference type="PROSITE" id="PS50928"/>
    </source>
</evidence>
<evidence type="ECO:0000313" key="11">
    <source>
        <dbReference type="Proteomes" id="UP000237351"/>
    </source>
</evidence>
<feature type="transmembrane region" description="Helical" evidence="8">
    <location>
        <begin position="68"/>
        <end position="90"/>
    </location>
</feature>
<evidence type="ECO:0000256" key="4">
    <source>
        <dbReference type="ARBA" id="ARBA00022475"/>
    </source>
</evidence>
<gene>
    <name evidence="10" type="ORF">GQ61_09195</name>
</gene>
<dbReference type="SUPFAM" id="SSF161098">
    <property type="entry name" value="MetI-like"/>
    <property type="match status" value="1"/>
</dbReference>
<dbReference type="STRING" id="1414854.GQ61_09195"/>
<accession>A0A1W6N6F9</accession>
<dbReference type="InterPro" id="IPR051789">
    <property type="entry name" value="Bact_Polyamine_Transport"/>
</dbReference>
<comment type="subcellular location">
    <subcellularLocation>
        <location evidence="1 8">Cell membrane</location>
        <topology evidence="1 8">Multi-pass membrane protein</topology>
    </subcellularLocation>
</comment>
<feature type="transmembrane region" description="Helical" evidence="8">
    <location>
        <begin position="7"/>
        <end position="32"/>
    </location>
</feature>
<feature type="transmembrane region" description="Helical" evidence="8">
    <location>
        <begin position="102"/>
        <end position="124"/>
    </location>
</feature>
<keyword evidence="3 8" id="KW-0813">Transport</keyword>
<feature type="transmembrane region" description="Helical" evidence="8">
    <location>
        <begin position="180"/>
        <end position="200"/>
    </location>
</feature>
<protein>
    <submittedName>
        <fullName evidence="10">Spermidine/putrescine ABC transporter permease</fullName>
    </submittedName>
</protein>
<dbReference type="GO" id="GO:0055085">
    <property type="term" value="P:transmembrane transport"/>
    <property type="evidence" value="ECO:0007669"/>
    <property type="project" value="InterPro"/>
</dbReference>
<feature type="transmembrane region" description="Helical" evidence="8">
    <location>
        <begin position="136"/>
        <end position="159"/>
    </location>
</feature>
<reference evidence="10 11" key="1">
    <citation type="submission" date="2014-06" db="EMBL/GenBank/DDBJ databases">
        <title>The genome of the endonuclear symbiont Nucleicultrix amoebiphila.</title>
        <authorList>
            <person name="Schulz F."/>
            <person name="Horn M."/>
        </authorList>
    </citation>
    <scope>NUCLEOTIDE SEQUENCE [LARGE SCALE GENOMIC DNA]</scope>
    <source>
        <strain evidence="10 11">FS5</strain>
    </source>
</reference>
<evidence type="ECO:0000256" key="1">
    <source>
        <dbReference type="ARBA" id="ARBA00004651"/>
    </source>
</evidence>
<dbReference type="PANTHER" id="PTHR43848">
    <property type="entry name" value="PUTRESCINE TRANSPORT SYSTEM PERMEASE PROTEIN POTI"/>
    <property type="match status" value="1"/>
</dbReference>
<dbReference type="AlphaFoldDB" id="A0A1W6N6F9"/>
<dbReference type="GO" id="GO:0005886">
    <property type="term" value="C:plasma membrane"/>
    <property type="evidence" value="ECO:0007669"/>
    <property type="project" value="UniProtKB-SubCell"/>
</dbReference>
<proteinExistence type="inferred from homology"/>
<feature type="transmembrane region" description="Helical" evidence="8">
    <location>
        <begin position="238"/>
        <end position="260"/>
    </location>
</feature>
<keyword evidence="11" id="KW-1185">Reference proteome</keyword>
<dbReference type="Proteomes" id="UP000237351">
    <property type="component" value="Chromosome"/>
</dbReference>
<dbReference type="Gene3D" id="1.10.3720.10">
    <property type="entry name" value="MetI-like"/>
    <property type="match status" value="1"/>
</dbReference>
<comment type="similarity">
    <text evidence="2">Belongs to the binding-protein-dependent transport system permease family. CysTW subfamily.</text>
</comment>
<keyword evidence="5 8" id="KW-0812">Transmembrane</keyword>
<dbReference type="KEGG" id="naf:GQ61_09195"/>
<evidence type="ECO:0000256" key="7">
    <source>
        <dbReference type="ARBA" id="ARBA00023136"/>
    </source>
</evidence>
<evidence type="ECO:0000256" key="3">
    <source>
        <dbReference type="ARBA" id="ARBA00022448"/>
    </source>
</evidence>
<dbReference type="InterPro" id="IPR035906">
    <property type="entry name" value="MetI-like_sf"/>
</dbReference>
<name>A0A1W6N6F9_9PROT</name>
<dbReference type="RefSeq" id="WP_085785002.1">
    <property type="nucleotide sequence ID" value="NZ_CP008743.1"/>
</dbReference>
<keyword evidence="7 8" id="KW-0472">Membrane</keyword>
<organism evidence="10 11">
    <name type="scientific">Candidatus Nucleicultrix amoebiphila FS5</name>
    <dbReference type="NCBI Taxonomy" id="1414854"/>
    <lineage>
        <taxon>Bacteria</taxon>
        <taxon>Pseudomonadati</taxon>
        <taxon>Pseudomonadota</taxon>
        <taxon>Alphaproteobacteria</taxon>
        <taxon>Holosporales</taxon>
        <taxon>Candidatus Nucleicultricaceae</taxon>
        <taxon>Candidatus Nucleicultrix</taxon>
    </lineage>
</organism>
<evidence type="ECO:0000256" key="6">
    <source>
        <dbReference type="ARBA" id="ARBA00022989"/>
    </source>
</evidence>
<dbReference type="EMBL" id="CP008743">
    <property type="protein sequence ID" value="ARN85433.1"/>
    <property type="molecule type" value="Genomic_DNA"/>
</dbReference>
<dbReference type="OrthoDB" id="9782004at2"/>